<dbReference type="Pfam" id="PF16679">
    <property type="entry name" value="CDT1_C"/>
    <property type="match status" value="1"/>
</dbReference>
<organism evidence="5 6">
    <name type="scientific">Fusarium gaditjirri</name>
    <dbReference type="NCBI Taxonomy" id="282569"/>
    <lineage>
        <taxon>Eukaryota</taxon>
        <taxon>Fungi</taxon>
        <taxon>Dikarya</taxon>
        <taxon>Ascomycota</taxon>
        <taxon>Pezizomycotina</taxon>
        <taxon>Sordariomycetes</taxon>
        <taxon>Hypocreomycetidae</taxon>
        <taxon>Hypocreales</taxon>
        <taxon>Nectriaceae</taxon>
        <taxon>Fusarium</taxon>
        <taxon>Fusarium nisikadoi species complex</taxon>
    </lineage>
</organism>
<keyword evidence="2" id="KW-0131">Cell cycle</keyword>
<evidence type="ECO:0000256" key="1">
    <source>
        <dbReference type="ARBA" id="ARBA00008356"/>
    </source>
</evidence>
<dbReference type="Proteomes" id="UP000604273">
    <property type="component" value="Unassembled WGS sequence"/>
</dbReference>
<proteinExistence type="inferred from homology"/>
<evidence type="ECO:0000259" key="4">
    <source>
        <dbReference type="Pfam" id="PF16679"/>
    </source>
</evidence>
<dbReference type="OrthoDB" id="341730at2759"/>
<name>A0A8H4SQ43_9HYPO</name>
<evidence type="ECO:0000256" key="3">
    <source>
        <dbReference type="SAM" id="MobiDB-lite"/>
    </source>
</evidence>
<gene>
    <name evidence="5" type="ORF">FGADI_13346</name>
</gene>
<reference evidence="5" key="1">
    <citation type="journal article" date="2020" name="BMC Genomics">
        <title>Correction to: Identification and distribution of gene clusters required for synthesis of sphingolipid metabolism inhibitors in diverse species of the filamentous fungus Fusarium.</title>
        <authorList>
            <person name="Kim H.S."/>
            <person name="Lohmar J.M."/>
            <person name="Busman M."/>
            <person name="Brown D.W."/>
            <person name="Naumann T.A."/>
            <person name="Divon H.H."/>
            <person name="Lysoe E."/>
            <person name="Uhlig S."/>
            <person name="Proctor R.H."/>
        </authorList>
    </citation>
    <scope>NUCLEOTIDE SEQUENCE</scope>
    <source>
        <strain evidence="5">NRRL 45417</strain>
    </source>
</reference>
<dbReference type="AlphaFoldDB" id="A0A8H4SQ43"/>
<comment type="similarity">
    <text evidence="1">Belongs to the Cdt1 family.</text>
</comment>
<accession>A0A8H4SQ43</accession>
<dbReference type="InterPro" id="IPR032054">
    <property type="entry name" value="Cdt1_C"/>
</dbReference>
<evidence type="ECO:0000256" key="2">
    <source>
        <dbReference type="ARBA" id="ARBA00023306"/>
    </source>
</evidence>
<keyword evidence="6" id="KW-1185">Reference proteome</keyword>
<protein>
    <recommendedName>
        <fullName evidence="4">DNA replication factor Cdt1 C-terminal domain-containing protein</fullName>
    </recommendedName>
</protein>
<dbReference type="Pfam" id="PF26121">
    <property type="entry name" value="HTH_CDT1"/>
    <property type="match status" value="1"/>
</dbReference>
<dbReference type="EMBL" id="JABFAI010000534">
    <property type="protein sequence ID" value="KAF4943541.1"/>
    <property type="molecule type" value="Genomic_DNA"/>
</dbReference>
<evidence type="ECO:0000313" key="5">
    <source>
        <dbReference type="EMBL" id="KAF4943541.1"/>
    </source>
</evidence>
<feature type="region of interest" description="Disordered" evidence="3">
    <location>
        <begin position="47"/>
        <end position="84"/>
    </location>
</feature>
<feature type="compositionally biased region" description="Basic and acidic residues" evidence="3">
    <location>
        <begin position="52"/>
        <end position="61"/>
    </location>
</feature>
<evidence type="ECO:0000313" key="6">
    <source>
        <dbReference type="Proteomes" id="UP000604273"/>
    </source>
</evidence>
<dbReference type="InterPro" id="IPR038090">
    <property type="entry name" value="Cdt1_C_WH_dom_sf"/>
</dbReference>
<comment type="caution">
    <text evidence="5">The sequence shown here is derived from an EMBL/GenBank/DDBJ whole genome shotgun (WGS) entry which is preliminary data.</text>
</comment>
<reference evidence="5" key="2">
    <citation type="submission" date="2020-05" db="EMBL/GenBank/DDBJ databases">
        <authorList>
            <person name="Kim H.-S."/>
            <person name="Proctor R.H."/>
            <person name="Brown D.W."/>
        </authorList>
    </citation>
    <scope>NUCLEOTIDE SEQUENCE</scope>
    <source>
        <strain evidence="5">NRRL 45417</strain>
    </source>
</reference>
<feature type="domain" description="DNA replication factor Cdt1 C-terminal" evidence="4">
    <location>
        <begin position="352"/>
        <end position="452"/>
    </location>
</feature>
<sequence>MPRPTRRNQATPSASQFITNFTRVSKTCTPNDTAKKIAGPPASSVITRKRKAATDGEDIHPRTKARTASFAPSSDDELATPIKPGSRNQELVANLVEKNAPFAKGKRTTKTTPSRARTAHKPIGTTTLSESKRQGKTVQTKLDNVFKTLRKHTADKDALPLHLAELVDIHRSFVKTIMIQFAHNGNNSPIDIRTLAPHISQSWGKRQVTIEDIRRCIAIQTSTKTNTHSPFMIADYGRGKICVERSSIGMAPIHEERLVKQFEINLRALGTERSADEMDIDLPLDTLSLNELPQVDIKNMDNRTTANPILNKGQRALSELKSGIVTKQHEKAAKQNAASNNPLLNPDGTKMSLLDRLRLKQLAKASEPLPPSGPELQRRAALNRVGDVAATISMLSLSNPMSLPRQAFTMAVILEKLKDSLRVPVSKEEGAACVRLIASEVAPEWLRVVTIGGRENVVVQRSSQPVDRVLQNRVHMRIPWEARFFAETTGQAYTQALGGVGVPASDSMTGLVLQLDVCF</sequence>
<dbReference type="Gene3D" id="1.10.10.1420">
    <property type="entry name" value="DNA replication factor Cdt1, C-terminal WH domain"/>
    <property type="match status" value="1"/>
</dbReference>